<dbReference type="Proteomes" id="UP001458880">
    <property type="component" value="Unassembled WGS sequence"/>
</dbReference>
<proteinExistence type="predicted"/>
<evidence type="ECO:0000313" key="1">
    <source>
        <dbReference type="EMBL" id="KAK9729600.1"/>
    </source>
</evidence>
<accession>A0AAW1L6H8</accession>
<dbReference type="EMBL" id="JASPKY010000159">
    <property type="protein sequence ID" value="KAK9729600.1"/>
    <property type="molecule type" value="Genomic_DNA"/>
</dbReference>
<sequence length="116" mass="12913">MKEACHGILVKRHGSTRGSLTRATASRLSRPLCKSGNIYSVPVSIYPMIDLVCTSATAAAGPTTLNSRPFHRCRALGIRDIARYSLQECVRWHSEYSEHRFLSLVPLSTLPNSRTR</sequence>
<evidence type="ECO:0000313" key="2">
    <source>
        <dbReference type="Proteomes" id="UP001458880"/>
    </source>
</evidence>
<protein>
    <submittedName>
        <fullName evidence="1">Uncharacterized protein</fullName>
    </submittedName>
</protein>
<organism evidence="1 2">
    <name type="scientific">Popillia japonica</name>
    <name type="common">Japanese beetle</name>
    <dbReference type="NCBI Taxonomy" id="7064"/>
    <lineage>
        <taxon>Eukaryota</taxon>
        <taxon>Metazoa</taxon>
        <taxon>Ecdysozoa</taxon>
        <taxon>Arthropoda</taxon>
        <taxon>Hexapoda</taxon>
        <taxon>Insecta</taxon>
        <taxon>Pterygota</taxon>
        <taxon>Neoptera</taxon>
        <taxon>Endopterygota</taxon>
        <taxon>Coleoptera</taxon>
        <taxon>Polyphaga</taxon>
        <taxon>Scarabaeiformia</taxon>
        <taxon>Scarabaeidae</taxon>
        <taxon>Rutelinae</taxon>
        <taxon>Popillia</taxon>
    </lineage>
</organism>
<dbReference type="AlphaFoldDB" id="A0AAW1L6H8"/>
<reference evidence="1 2" key="1">
    <citation type="journal article" date="2024" name="BMC Genomics">
        <title>De novo assembly and annotation of Popillia japonica's genome with initial clues to its potential as an invasive pest.</title>
        <authorList>
            <person name="Cucini C."/>
            <person name="Boschi S."/>
            <person name="Funari R."/>
            <person name="Cardaioli E."/>
            <person name="Iannotti N."/>
            <person name="Marturano G."/>
            <person name="Paoli F."/>
            <person name="Bruttini M."/>
            <person name="Carapelli A."/>
            <person name="Frati F."/>
            <person name="Nardi F."/>
        </authorList>
    </citation>
    <scope>NUCLEOTIDE SEQUENCE [LARGE SCALE GENOMIC DNA]</scope>
    <source>
        <strain evidence="1">DMR45628</strain>
    </source>
</reference>
<gene>
    <name evidence="1" type="ORF">QE152_g15824</name>
</gene>
<keyword evidence="2" id="KW-1185">Reference proteome</keyword>
<name>A0AAW1L6H8_POPJA</name>
<comment type="caution">
    <text evidence="1">The sequence shown here is derived from an EMBL/GenBank/DDBJ whole genome shotgun (WGS) entry which is preliminary data.</text>
</comment>